<dbReference type="RefSeq" id="XP_015746670.1">
    <property type="nucleotide sequence ID" value="XM_015891184.2"/>
</dbReference>
<dbReference type="OrthoDB" id="8182952at2759"/>
<protein>
    <submittedName>
        <fullName evidence="3">Unconventional myosin-XV-like</fullName>
    </submittedName>
</protein>
<feature type="non-terminal residue" evidence="3">
    <location>
        <position position="1"/>
    </location>
</feature>
<evidence type="ECO:0000313" key="2">
    <source>
        <dbReference type="Proteomes" id="UP000695026"/>
    </source>
</evidence>
<dbReference type="InterPro" id="IPR051567">
    <property type="entry name" value="Unconventional_Myosin_ATPase"/>
</dbReference>
<gene>
    <name evidence="3" type="primary">LOC107326681</name>
</gene>
<dbReference type="InterPro" id="IPR019748">
    <property type="entry name" value="FERM_central"/>
</dbReference>
<evidence type="ECO:0000259" key="1">
    <source>
        <dbReference type="PROSITE" id="PS50057"/>
    </source>
</evidence>
<sequence>VTADVLKEICEHIGVTDLEEVQEFAIIANKDNGRIIRPLHQKEYIHDYLLEENSIGLNFCRITWKTPLHLDNEIYIKINYNQVLQNYMKGTLLQQHSNKLGQQLGTLALLQHWARGTNSIPSLEELKDYIPPSITHISPEIVQIAMVYQLQTTEPLEPLQAQIHFIEHMIQLPLFSYNVYSVERISAPDIPTPCLVGVNQEEIVVIGSESQSNRVTIPLKQILRMKTLRPLDASSFPGIEINYGSVENPKTIWFELQQAKALYHLITIIADEADSQI</sequence>
<reference evidence="3" key="1">
    <citation type="submission" date="2025-08" db="UniProtKB">
        <authorList>
            <consortium name="RefSeq"/>
        </authorList>
    </citation>
    <scope>IDENTIFICATION</scope>
    <source>
        <tissue evidence="3">Liver</tissue>
    </source>
</reference>
<organism evidence="2 3">
    <name type="scientific">Python bivittatus</name>
    <name type="common">Burmese python</name>
    <name type="synonym">Python molurus bivittatus</name>
    <dbReference type="NCBI Taxonomy" id="176946"/>
    <lineage>
        <taxon>Eukaryota</taxon>
        <taxon>Metazoa</taxon>
        <taxon>Chordata</taxon>
        <taxon>Craniata</taxon>
        <taxon>Vertebrata</taxon>
        <taxon>Euteleostomi</taxon>
        <taxon>Lepidosauria</taxon>
        <taxon>Squamata</taxon>
        <taxon>Bifurcata</taxon>
        <taxon>Unidentata</taxon>
        <taxon>Episquamata</taxon>
        <taxon>Toxicofera</taxon>
        <taxon>Serpentes</taxon>
        <taxon>Henophidia</taxon>
        <taxon>Pythonidae</taxon>
        <taxon>Python</taxon>
    </lineage>
</organism>
<dbReference type="GO" id="GO:0005737">
    <property type="term" value="C:cytoplasm"/>
    <property type="evidence" value="ECO:0007669"/>
    <property type="project" value="UniProtKB-SubCell"/>
</dbReference>
<dbReference type="PANTHER" id="PTHR22692">
    <property type="entry name" value="MYOSIN VII, XV"/>
    <property type="match status" value="1"/>
</dbReference>
<evidence type="ECO:0000313" key="3">
    <source>
        <dbReference type="RefSeq" id="XP_015746670.1"/>
    </source>
</evidence>
<dbReference type="GeneID" id="107326681"/>
<accession>A0A9F3W1C0</accession>
<dbReference type="Pfam" id="PF00373">
    <property type="entry name" value="FERM_M"/>
    <property type="match status" value="1"/>
</dbReference>
<dbReference type="PANTHER" id="PTHR22692:SF16">
    <property type="entry name" value="MYOSIN XVB"/>
    <property type="match status" value="1"/>
</dbReference>
<dbReference type="OMA" id="HINFIEA"/>
<keyword evidence="2" id="KW-1185">Reference proteome</keyword>
<feature type="domain" description="FERM" evidence="1">
    <location>
        <begin position="1"/>
        <end position="277"/>
    </location>
</feature>
<dbReference type="Proteomes" id="UP000695026">
    <property type="component" value="Unplaced"/>
</dbReference>
<dbReference type="InterPro" id="IPR035963">
    <property type="entry name" value="FERM_2"/>
</dbReference>
<dbReference type="PROSITE" id="PS50057">
    <property type="entry name" value="FERM_3"/>
    <property type="match status" value="1"/>
</dbReference>
<dbReference type="InterPro" id="IPR000299">
    <property type="entry name" value="FERM_domain"/>
</dbReference>
<dbReference type="AlphaFoldDB" id="A0A9F3W1C0"/>
<proteinExistence type="predicted"/>
<dbReference type="KEGG" id="pbi:107326681"/>
<name>A0A9F3W1C0_PYTBI</name>
<dbReference type="SUPFAM" id="SSF47031">
    <property type="entry name" value="Second domain of FERM"/>
    <property type="match status" value="1"/>
</dbReference>